<comment type="similarity">
    <text evidence="3">Belongs to the TTC4 family.</text>
</comment>
<dbReference type="EMBL" id="LAFY01000280">
    <property type="protein sequence ID" value="KJY01536.1"/>
    <property type="molecule type" value="Genomic_DNA"/>
</dbReference>
<dbReference type="PANTHER" id="PTHR46035">
    <property type="entry name" value="TETRATRICOPEPTIDE REPEAT PROTEIN 4"/>
    <property type="match status" value="1"/>
</dbReference>
<feature type="region of interest" description="Disordered" evidence="4">
    <location>
        <begin position="119"/>
        <end position="138"/>
    </location>
</feature>
<dbReference type="Gene3D" id="1.25.40.10">
    <property type="entry name" value="Tetratricopeptide repeat domain"/>
    <property type="match status" value="1"/>
</dbReference>
<accession>A0A0F4GZB1</accession>
<evidence type="ECO:0000259" key="5">
    <source>
        <dbReference type="Pfam" id="PF18972"/>
    </source>
</evidence>
<keyword evidence="7" id="KW-1185">Reference proteome</keyword>
<dbReference type="STRING" id="1047168.A0A0F4GZB1"/>
<dbReference type="Proteomes" id="UP000033647">
    <property type="component" value="Unassembled WGS sequence"/>
</dbReference>
<dbReference type="GO" id="GO:0042026">
    <property type="term" value="P:protein refolding"/>
    <property type="evidence" value="ECO:0007669"/>
    <property type="project" value="EnsemblFungi"/>
</dbReference>
<dbReference type="Pfam" id="PF18972">
    <property type="entry name" value="Wheel"/>
    <property type="match status" value="1"/>
</dbReference>
<keyword evidence="1" id="KW-0677">Repeat</keyword>
<evidence type="ECO:0000256" key="3">
    <source>
        <dbReference type="ARBA" id="ARBA00023602"/>
    </source>
</evidence>
<dbReference type="GO" id="GO:0005634">
    <property type="term" value="C:nucleus"/>
    <property type="evidence" value="ECO:0007669"/>
    <property type="project" value="TreeGrafter"/>
</dbReference>
<dbReference type="OrthoDB" id="420195at2759"/>
<proteinExistence type="inferred from homology"/>
<dbReference type="PANTHER" id="PTHR46035:SF1">
    <property type="entry name" value="TETRATRICOPEPTIDE REPEAT PROTEIN 4"/>
    <property type="match status" value="1"/>
</dbReference>
<evidence type="ECO:0000256" key="4">
    <source>
        <dbReference type="SAM" id="MobiDB-lite"/>
    </source>
</evidence>
<gene>
    <name evidence="6" type="ORF">TI39_contig288g00011</name>
</gene>
<dbReference type="GO" id="GO:0005829">
    <property type="term" value="C:cytosol"/>
    <property type="evidence" value="ECO:0007669"/>
    <property type="project" value="TreeGrafter"/>
</dbReference>
<protein>
    <submittedName>
        <fullName evidence="6">Tpr repeat protein</fullName>
    </submittedName>
</protein>
<reference evidence="6 7" key="1">
    <citation type="submission" date="2015-03" db="EMBL/GenBank/DDBJ databases">
        <title>RNA-seq based gene annotation and comparative genomics of four Zymoseptoria species reveal species-specific pathogenicity related genes and transposable element activity.</title>
        <authorList>
            <person name="Grandaubert J."/>
            <person name="Bhattacharyya A."/>
            <person name="Stukenbrock E.H."/>
        </authorList>
    </citation>
    <scope>NUCLEOTIDE SEQUENCE [LARGE SCALE GENOMIC DNA]</scope>
    <source>
        <strain evidence="6 7">Zb18110</strain>
    </source>
</reference>
<dbReference type="GO" id="GO:0030544">
    <property type="term" value="F:Hsp70 protein binding"/>
    <property type="evidence" value="ECO:0007669"/>
    <property type="project" value="EnsemblFungi"/>
</dbReference>
<dbReference type="CDD" id="cd21381">
    <property type="entry name" value="CTWD_TTC4"/>
    <property type="match status" value="1"/>
</dbReference>
<comment type="caution">
    <text evidence="6">The sequence shown here is derived from an EMBL/GenBank/DDBJ whole genome shotgun (WGS) entry which is preliminary data.</text>
</comment>
<organism evidence="6 7">
    <name type="scientific">Zymoseptoria brevis</name>
    <dbReference type="NCBI Taxonomy" id="1047168"/>
    <lineage>
        <taxon>Eukaryota</taxon>
        <taxon>Fungi</taxon>
        <taxon>Dikarya</taxon>
        <taxon>Ascomycota</taxon>
        <taxon>Pezizomycotina</taxon>
        <taxon>Dothideomycetes</taxon>
        <taxon>Dothideomycetidae</taxon>
        <taxon>Mycosphaerellales</taxon>
        <taxon>Mycosphaerellaceae</taxon>
        <taxon>Zymoseptoria</taxon>
    </lineage>
</organism>
<evidence type="ECO:0000313" key="6">
    <source>
        <dbReference type="EMBL" id="KJY01536.1"/>
    </source>
</evidence>
<name>A0A0F4GZB1_9PEZI</name>
<dbReference type="InterPro" id="IPR019734">
    <property type="entry name" value="TPR_rpt"/>
</dbReference>
<dbReference type="GO" id="GO:0043022">
    <property type="term" value="F:ribosome binding"/>
    <property type="evidence" value="ECO:0007669"/>
    <property type="project" value="EnsemblFungi"/>
</dbReference>
<dbReference type="InterPro" id="IPR011990">
    <property type="entry name" value="TPR-like_helical_dom_sf"/>
</dbReference>
<evidence type="ECO:0000256" key="2">
    <source>
        <dbReference type="ARBA" id="ARBA00022803"/>
    </source>
</evidence>
<feature type="domain" description="Cns1/TTC4 wheel" evidence="5">
    <location>
        <begin position="283"/>
        <end position="394"/>
    </location>
</feature>
<dbReference type="GO" id="GO:0051879">
    <property type="term" value="F:Hsp90 protein binding"/>
    <property type="evidence" value="ECO:0007669"/>
    <property type="project" value="EnsemblFungi"/>
</dbReference>
<evidence type="ECO:0000313" key="7">
    <source>
        <dbReference type="Proteomes" id="UP000033647"/>
    </source>
</evidence>
<dbReference type="InterPro" id="IPR044059">
    <property type="entry name" value="Csn1/TTC4_wheel"/>
</dbReference>
<dbReference type="AlphaFoldDB" id="A0A0F4GZB1"/>
<keyword evidence="2" id="KW-0802">TPR repeat</keyword>
<sequence length="401" mass="44504">MSQPSTDDVAAQNADQFVEAVSAAMPPSKERHQRVSADELLQELNRVPLFMTSLDETDGEGGENMLLEAIKAIAFEGTPLEVATNFREQGNEAARTKLWKDAREFYTKAIQAVRGQVKTTSAEGEAQPKVEEIEDPEEEAKKMRALEEACLTNRALCNLEMKNYGATNRDAAAALRLNPKNIKAWYRAASACFALDKLPEALDACTSGLSFDPENASLLALSKKIETRTSHLASLESARLAREQAARTKDSILRTALTARGIPPIRKTDSPPEMEDAEISLVDPADPSSRLQFPVLFLYPLHAQTDFVKAVNELETLGHHLEYLLPVPWDEKGEYATKEEVECYMETQEGGLIKAGKKLELVKFLGSGKVEVVDGLVRVFVVPSKRAKEWIEEFKKRRGKN</sequence>
<evidence type="ECO:0000256" key="1">
    <source>
        <dbReference type="ARBA" id="ARBA00022737"/>
    </source>
</evidence>
<dbReference type="SMART" id="SM00028">
    <property type="entry name" value="TPR"/>
    <property type="match status" value="3"/>
</dbReference>
<dbReference type="SUPFAM" id="SSF48452">
    <property type="entry name" value="TPR-like"/>
    <property type="match status" value="1"/>
</dbReference>